<sequence>MLASVFAADCMIGTAYIYAFSGGAVNSGAVHILHPTSQQEHHT</sequence>
<protein>
    <submittedName>
        <fullName evidence="1">Uncharacterized protein</fullName>
    </submittedName>
</protein>
<organism evidence="1 2">
    <name type="scientific">Rothia aeria</name>
    <dbReference type="NCBI Taxonomy" id="172042"/>
    <lineage>
        <taxon>Bacteria</taxon>
        <taxon>Bacillati</taxon>
        <taxon>Actinomycetota</taxon>
        <taxon>Actinomycetes</taxon>
        <taxon>Micrococcales</taxon>
        <taxon>Micrococcaceae</taxon>
        <taxon>Rothia</taxon>
    </lineage>
</organism>
<dbReference type="KEGG" id="raj:RA11412_0925"/>
<reference evidence="1 2" key="1">
    <citation type="submission" date="2016-10" db="EMBL/GenBank/DDBJ databases">
        <title>Genome sequence of Rothia aeria strain JCM11412.</title>
        <authorList>
            <person name="Nambu T."/>
        </authorList>
    </citation>
    <scope>NUCLEOTIDE SEQUENCE [LARGE SCALE GENOMIC DNA]</scope>
    <source>
        <strain evidence="1 2">JCM 11412</strain>
    </source>
</reference>
<evidence type="ECO:0000313" key="1">
    <source>
        <dbReference type="EMBL" id="BAV87224.1"/>
    </source>
</evidence>
<keyword evidence="2" id="KW-1185">Reference proteome</keyword>
<dbReference type="EMBL" id="AP017895">
    <property type="protein sequence ID" value="BAV87224.1"/>
    <property type="molecule type" value="Genomic_DNA"/>
</dbReference>
<evidence type="ECO:0000313" key="2">
    <source>
        <dbReference type="Proteomes" id="UP000250241"/>
    </source>
</evidence>
<dbReference type="Proteomes" id="UP000250241">
    <property type="component" value="Chromosome"/>
</dbReference>
<gene>
    <name evidence="1" type="ORF">RA11412_0925</name>
</gene>
<dbReference type="AlphaFoldDB" id="A0A2Z5QYA9"/>
<proteinExistence type="predicted"/>
<accession>A0A2Z5QYA9</accession>
<name>A0A2Z5QYA9_9MICC</name>